<dbReference type="EMBL" id="VBSB01000017">
    <property type="protein sequence ID" value="NTY62622.1"/>
    <property type="molecule type" value="Genomic_DNA"/>
</dbReference>
<evidence type="ECO:0000313" key="1">
    <source>
        <dbReference type="EMBL" id="NTY62622.1"/>
    </source>
</evidence>
<reference evidence="1 2" key="1">
    <citation type="submission" date="2019-05" db="EMBL/GenBank/DDBJ databases">
        <title>Mycolicibacterium sphagni ENV482 genome assembly.</title>
        <authorList>
            <person name="Chen W."/>
            <person name="Faulkner N.W."/>
            <person name="Hyman M.R."/>
        </authorList>
    </citation>
    <scope>NUCLEOTIDE SEQUENCE [LARGE SCALE GENOMIC DNA]</scope>
    <source>
        <strain evidence="1 2">ENV482</strain>
    </source>
</reference>
<evidence type="ECO:0008006" key="3">
    <source>
        <dbReference type="Google" id="ProtNLM"/>
    </source>
</evidence>
<gene>
    <name evidence="1" type="ORF">FEG63_24095</name>
</gene>
<sequence length="87" mass="9406">MALINTIDPTDINLALQNGIGAQLQWQLPHAELEQRLDAAAYAAAAILNAPYYESDLTTEQRATAEQAYAQSPYAIGHTESTAHVLP</sequence>
<protein>
    <recommendedName>
        <fullName evidence="3">PE domain-containing protein</fullName>
    </recommendedName>
</protein>
<dbReference type="Proteomes" id="UP000708347">
    <property type="component" value="Unassembled WGS sequence"/>
</dbReference>
<evidence type="ECO:0000313" key="2">
    <source>
        <dbReference type="Proteomes" id="UP000708347"/>
    </source>
</evidence>
<name>A0ABX2K0E9_9MYCO</name>
<proteinExistence type="predicted"/>
<comment type="caution">
    <text evidence="1">The sequence shown here is derived from an EMBL/GenBank/DDBJ whole genome shotgun (WGS) entry which is preliminary data.</text>
</comment>
<organism evidence="1 2">
    <name type="scientific">Mycolicibacterium sphagni</name>
    <dbReference type="NCBI Taxonomy" id="1786"/>
    <lineage>
        <taxon>Bacteria</taxon>
        <taxon>Bacillati</taxon>
        <taxon>Actinomycetota</taxon>
        <taxon>Actinomycetes</taxon>
        <taxon>Mycobacteriales</taxon>
        <taxon>Mycobacteriaceae</taxon>
        <taxon>Mycolicibacterium</taxon>
    </lineage>
</organism>
<accession>A0ABX2K0E9</accession>
<keyword evidence="2" id="KW-1185">Reference proteome</keyword>